<dbReference type="SUPFAM" id="SSF56219">
    <property type="entry name" value="DNase I-like"/>
    <property type="match status" value="1"/>
</dbReference>
<feature type="region of interest" description="Disordered" evidence="1">
    <location>
        <begin position="192"/>
        <end position="227"/>
    </location>
</feature>
<evidence type="ECO:0000313" key="3">
    <source>
        <dbReference type="EMBL" id="GJT68159.1"/>
    </source>
</evidence>
<dbReference type="InterPro" id="IPR000477">
    <property type="entry name" value="RT_dom"/>
</dbReference>
<protein>
    <submittedName>
        <fullName evidence="3">RNA-directed DNA polymerase, eukaryota</fullName>
    </submittedName>
</protein>
<dbReference type="Pfam" id="PF13966">
    <property type="entry name" value="zf-RVT"/>
    <property type="match status" value="1"/>
</dbReference>
<dbReference type="Gene3D" id="3.60.10.10">
    <property type="entry name" value="Endonuclease/exonuclease/phosphatase"/>
    <property type="match status" value="1"/>
</dbReference>
<accession>A0ABQ5FY53</accession>
<dbReference type="PANTHER" id="PTHR33116:SF78">
    <property type="entry name" value="OS12G0587133 PROTEIN"/>
    <property type="match status" value="1"/>
</dbReference>
<dbReference type="GO" id="GO:0003964">
    <property type="term" value="F:RNA-directed DNA polymerase activity"/>
    <property type="evidence" value="ECO:0007669"/>
    <property type="project" value="UniProtKB-KW"/>
</dbReference>
<reference evidence="3" key="2">
    <citation type="submission" date="2022-01" db="EMBL/GenBank/DDBJ databases">
        <authorList>
            <person name="Yamashiro T."/>
            <person name="Shiraishi A."/>
            <person name="Satake H."/>
            <person name="Nakayama K."/>
        </authorList>
    </citation>
    <scope>NUCLEOTIDE SEQUENCE</scope>
</reference>
<gene>
    <name evidence="3" type="ORF">Tco_1019639</name>
</gene>
<dbReference type="InterPro" id="IPR005135">
    <property type="entry name" value="Endo/exonuclease/phosphatase"/>
</dbReference>
<dbReference type="SUPFAM" id="SSF56672">
    <property type="entry name" value="DNA/RNA polymerases"/>
    <property type="match status" value="1"/>
</dbReference>
<dbReference type="PANTHER" id="PTHR33116">
    <property type="entry name" value="REVERSE TRANSCRIPTASE ZINC-BINDING DOMAIN-CONTAINING PROTEIN-RELATED-RELATED"/>
    <property type="match status" value="1"/>
</dbReference>
<keyword evidence="4" id="KW-1185">Reference proteome</keyword>
<dbReference type="Pfam" id="PF03372">
    <property type="entry name" value="Exo_endo_phos"/>
    <property type="match status" value="1"/>
</dbReference>
<dbReference type="PROSITE" id="PS50878">
    <property type="entry name" value="RT_POL"/>
    <property type="match status" value="1"/>
</dbReference>
<organism evidence="3 4">
    <name type="scientific">Tanacetum coccineum</name>
    <dbReference type="NCBI Taxonomy" id="301880"/>
    <lineage>
        <taxon>Eukaryota</taxon>
        <taxon>Viridiplantae</taxon>
        <taxon>Streptophyta</taxon>
        <taxon>Embryophyta</taxon>
        <taxon>Tracheophyta</taxon>
        <taxon>Spermatophyta</taxon>
        <taxon>Magnoliopsida</taxon>
        <taxon>eudicotyledons</taxon>
        <taxon>Gunneridae</taxon>
        <taxon>Pentapetalae</taxon>
        <taxon>asterids</taxon>
        <taxon>campanulids</taxon>
        <taxon>Asterales</taxon>
        <taxon>Asteraceae</taxon>
        <taxon>Asteroideae</taxon>
        <taxon>Anthemideae</taxon>
        <taxon>Anthemidinae</taxon>
        <taxon>Tanacetum</taxon>
    </lineage>
</organism>
<evidence type="ECO:0000259" key="2">
    <source>
        <dbReference type="PROSITE" id="PS50878"/>
    </source>
</evidence>
<feature type="region of interest" description="Disordered" evidence="1">
    <location>
        <begin position="269"/>
        <end position="294"/>
    </location>
</feature>
<evidence type="ECO:0000256" key="1">
    <source>
        <dbReference type="SAM" id="MobiDB-lite"/>
    </source>
</evidence>
<dbReference type="InterPro" id="IPR043502">
    <property type="entry name" value="DNA/RNA_pol_sf"/>
</dbReference>
<dbReference type="CDD" id="cd01650">
    <property type="entry name" value="RT_nLTR_like"/>
    <property type="match status" value="1"/>
</dbReference>
<sequence length="1471" mass="168337">MFYKPNFEANGKLWNRVRGEKAKRPYNNLGKRASGKKERAGVKEFASLANLKVALGNEGFSDIVIKYMGELWVMLEFKFEKALLKFQESTSVRSWFSQVVKVTPEFEVEGRIAWVEVEGIPFKLWTRNTFARVAEKWGKLLDVDDEEETCYHSKRLCIHMKSGKSINEDFKIIHRGKMFWIRAIETPGWAPDFTDEIDNDDINSTDDEDVVQKSEDIEENSDSEKVPDTIIEDEELVNKCDDEMNSVKNLEKSEDPFNIYSLLNRKDSLNKKEKDSESSLSHPPGYTPPATKCDDARSENIAENQDTFSESCANNNLEENNGDVANNCFDNVKIFGDSKSTSVCSGSFKKSIASGGSFLNVMEEIVNVGQTMGFNMDGCEANMAEIIKSQGASMNKVNFLALQETKMETMDLSCVKCCWGNYAFEFSHSNSVGNSGGILCVWDPVSFQKTSHTISDSFVILRGVWLKNGSNLLVVVVYGPHDHRDKRQLWDYLGHSIKSWKGEVVVMGDFNEVRHRSDRFGSVFNVQGADDFNSFITTAGLVEVPLGGSTFTWCHKSASKMSKLDRFFTSENMLIKCPNISAISLDRFISDHRPILLREMSYDYGPTSFRFFHHWLELDGFKSFVTGQWNLAPVDSANGMRNLMGKLKFIKASIKDWLKCNTQCNRSLKDKYKEDLRLIDVDIDSGKGSDILVAKRIEILNDLQNIEKIHAMDFAQKAKIKWSIEGVMVDGSWQENPNAVKREFYNHFRNRFDKPPDQRATIDMTFPNSLSLPSQQQIYINFWDTIEKDVFKAINHFFTNVDIPKGCNSSFIALIPKIPDANLVKDFRPISLIGSIYKIIAKILTNRLVKVIGDIVSDVQSAFIKGRQILDGPFILNEVIQWCKRKKKHALIFKVDFEKAFDSVRWDFLDDILRKFGFGNKWCEWIQKCLVSSRGSILINGSPTEEFQFFKGLKQGDPLSPFLFILVMECLHISFQKVVDAGKFTGINLNQSTNLSHMFYADDAIFVGQWNDRNINTIIYVLSCFFYAPGLRINMSKSKIMGIHVNRNIVHQAAGKLGCLTLNMPFSYLGTKVGGNMSRTEAWNEVIDKVRSRLSKWKMNTLSIGGRLTLLKSVLGSIPIFHMSIFRVPLGVLQKLEYIRHKDKGGLGVSSLFAINRGLMIKWLWKFYDQKHSFWSKIITAIHGKDGNVDLVRNTRIKSCWISILKEVKELRKIGVNVSEWIRLKLGNGESTSFWYDNWSGSGAAKDTFPRLFALENHKEIYVRSKLDDSSLDSSFRRTARGEGSGEFSVASIRKVIDANRLKSKHSMTRWVKFVPIKINVLAWKIKMDALPSRFNISRCGIDISSLTCPICDAGIETTDHLFFSCLMAKQITHKIATWWEFDTNNYTDWSSWLASLRLPFNHKVMLEGIFYVMWWNIWTYRNKMIFEDKAPLKSSIFDIVVLNSFHWCKSRSKASFSWNDWLKNPHLITL</sequence>
<keyword evidence="3" id="KW-0808">Transferase</keyword>
<dbReference type="InterPro" id="IPR036691">
    <property type="entry name" value="Endo/exonu/phosph_ase_sf"/>
</dbReference>
<dbReference type="Pfam" id="PF00078">
    <property type="entry name" value="RVT_1"/>
    <property type="match status" value="1"/>
</dbReference>
<proteinExistence type="predicted"/>
<keyword evidence="3" id="KW-0695">RNA-directed DNA polymerase</keyword>
<keyword evidence="3" id="KW-0548">Nucleotidyltransferase</keyword>
<dbReference type="EMBL" id="BQNB010017873">
    <property type="protein sequence ID" value="GJT68159.1"/>
    <property type="molecule type" value="Genomic_DNA"/>
</dbReference>
<dbReference type="InterPro" id="IPR026960">
    <property type="entry name" value="RVT-Znf"/>
</dbReference>
<reference evidence="3" key="1">
    <citation type="journal article" date="2022" name="Int. J. Mol. Sci.">
        <title>Draft Genome of Tanacetum Coccineum: Genomic Comparison of Closely Related Tanacetum-Family Plants.</title>
        <authorList>
            <person name="Yamashiro T."/>
            <person name="Shiraishi A."/>
            <person name="Nakayama K."/>
            <person name="Satake H."/>
        </authorList>
    </citation>
    <scope>NUCLEOTIDE SEQUENCE</scope>
</reference>
<name>A0ABQ5FY53_9ASTR</name>
<feature type="domain" description="Reverse transcriptase" evidence="2">
    <location>
        <begin position="796"/>
        <end position="1073"/>
    </location>
</feature>
<feature type="compositionally biased region" description="Acidic residues" evidence="1">
    <location>
        <begin position="193"/>
        <end position="209"/>
    </location>
</feature>
<evidence type="ECO:0000313" key="4">
    <source>
        <dbReference type="Proteomes" id="UP001151760"/>
    </source>
</evidence>
<comment type="caution">
    <text evidence="3">The sequence shown here is derived from an EMBL/GenBank/DDBJ whole genome shotgun (WGS) entry which is preliminary data.</text>
</comment>
<dbReference type="Proteomes" id="UP001151760">
    <property type="component" value="Unassembled WGS sequence"/>
</dbReference>